<keyword evidence="4 10" id="KW-0812">Transmembrane</keyword>
<dbReference type="PANTHER" id="PTHR42643:SF38">
    <property type="entry name" value="IONOTROPIC RECEPTOR 100A"/>
    <property type="match status" value="1"/>
</dbReference>
<dbReference type="AlphaFoldDB" id="A0AAQ4FEH1"/>
<evidence type="ECO:0000259" key="11">
    <source>
        <dbReference type="Pfam" id="PF00060"/>
    </source>
</evidence>
<dbReference type="EMBL" id="JARKHS020003387">
    <property type="protein sequence ID" value="KAK8785590.1"/>
    <property type="molecule type" value="Genomic_DNA"/>
</dbReference>
<evidence type="ECO:0000256" key="8">
    <source>
        <dbReference type="ARBA" id="ARBA00023180"/>
    </source>
</evidence>
<gene>
    <name evidence="12" type="ORF">V5799_008051</name>
</gene>
<feature type="transmembrane region" description="Helical" evidence="10">
    <location>
        <begin position="193"/>
        <end position="213"/>
    </location>
</feature>
<dbReference type="GO" id="GO:0005886">
    <property type="term" value="C:plasma membrane"/>
    <property type="evidence" value="ECO:0007669"/>
    <property type="project" value="UniProtKB-SubCell"/>
</dbReference>
<dbReference type="SUPFAM" id="SSF53850">
    <property type="entry name" value="Periplasmic binding protein-like II"/>
    <property type="match status" value="1"/>
</dbReference>
<organism evidence="12 13">
    <name type="scientific">Amblyomma americanum</name>
    <name type="common">Lone star tick</name>
    <dbReference type="NCBI Taxonomy" id="6943"/>
    <lineage>
        <taxon>Eukaryota</taxon>
        <taxon>Metazoa</taxon>
        <taxon>Ecdysozoa</taxon>
        <taxon>Arthropoda</taxon>
        <taxon>Chelicerata</taxon>
        <taxon>Arachnida</taxon>
        <taxon>Acari</taxon>
        <taxon>Parasitiformes</taxon>
        <taxon>Ixodida</taxon>
        <taxon>Ixodoidea</taxon>
        <taxon>Ixodidae</taxon>
        <taxon>Amblyomminae</taxon>
        <taxon>Amblyomma</taxon>
    </lineage>
</organism>
<feature type="transmembrane region" description="Helical" evidence="10">
    <location>
        <begin position="258"/>
        <end position="278"/>
    </location>
</feature>
<proteinExistence type="inferred from homology"/>
<evidence type="ECO:0000256" key="2">
    <source>
        <dbReference type="ARBA" id="ARBA00008685"/>
    </source>
</evidence>
<dbReference type="Gene3D" id="1.10.287.70">
    <property type="match status" value="1"/>
</dbReference>
<comment type="similarity">
    <text evidence="2">Belongs to the glutamate-gated ion channel (TC 1.A.10.1) family.</text>
</comment>
<sequence length="542" mass="60427">MHLRWIYLAQKRNATLPEKAMSKIFQRVGCRAVIVTTTAAYVPLDTYAGCSSGVRPLAGPGDNPFGDRSLGNLTTLRNIWETNLRTRKDWRKSYLEPQSTIVRNILRKSGASISDGEDFERFGSANEHSLFTGAVGAIQTKQRDLGSFEIYLTETIWHAVDVAGQVRYDALMFLSPLPTAITDLAIIGRPFTLSLWISVWASLFIYLVLLVVIIMTHSDTEQPPETSGEAVDLFFYLCSALVNHAPALRLPKRSSARILVGFWFLFAIVMSAGFKAMLTSYTNFPPKTRPIKTLEQLSRAVDNGSIKLCSVSNRYIRNVVTYHLSRQSGVLRERLEDALQDVQCGDALCCLAKVAAGTHVFFTNREEARLHTGRTFRGAVRADEDFVLVHVVMIAPRSSPYARAFAQVAQRFFETGVSAFSLKLQKFRHIRSTATWKAKVNRGKQGSFRVLQLKDLYGMVVVWCFGLALALCVLLCEVVCGTQWKSGVGKSETRKVRAHRKEKKEIAGSQSRPPSKLVPSSDGISSAQKLFLHVLCLNVLSH</sequence>
<evidence type="ECO:0000256" key="1">
    <source>
        <dbReference type="ARBA" id="ARBA00004651"/>
    </source>
</evidence>
<dbReference type="InterPro" id="IPR001320">
    <property type="entry name" value="Iontro_rcpt_C"/>
</dbReference>
<feature type="region of interest" description="Disordered" evidence="9">
    <location>
        <begin position="491"/>
        <end position="521"/>
    </location>
</feature>
<name>A0AAQ4FEH1_AMBAM</name>
<dbReference type="GO" id="GO:0015276">
    <property type="term" value="F:ligand-gated monoatomic ion channel activity"/>
    <property type="evidence" value="ECO:0007669"/>
    <property type="project" value="InterPro"/>
</dbReference>
<feature type="domain" description="Ionotropic glutamate receptor C-terminal" evidence="11">
    <location>
        <begin position="193"/>
        <end position="466"/>
    </location>
</feature>
<reference evidence="12 13" key="1">
    <citation type="journal article" date="2023" name="Arcadia Sci">
        <title>De novo assembly of a long-read Amblyomma americanum tick genome.</title>
        <authorList>
            <person name="Chou S."/>
            <person name="Poskanzer K.E."/>
            <person name="Rollins M."/>
            <person name="Thuy-Boun P.S."/>
        </authorList>
    </citation>
    <scope>NUCLEOTIDE SEQUENCE [LARGE SCALE GENOMIC DNA]</scope>
    <source>
        <strain evidence="12">F_SG_1</strain>
        <tissue evidence="12">Salivary glands</tissue>
    </source>
</reference>
<evidence type="ECO:0000256" key="7">
    <source>
        <dbReference type="ARBA" id="ARBA00023170"/>
    </source>
</evidence>
<comment type="subcellular location">
    <subcellularLocation>
        <location evidence="1">Cell membrane</location>
        <topology evidence="1">Multi-pass membrane protein</topology>
    </subcellularLocation>
</comment>
<protein>
    <recommendedName>
        <fullName evidence="11">Ionotropic glutamate receptor C-terminal domain-containing protein</fullName>
    </recommendedName>
</protein>
<dbReference type="Pfam" id="PF00060">
    <property type="entry name" value="Lig_chan"/>
    <property type="match status" value="1"/>
</dbReference>
<evidence type="ECO:0000256" key="4">
    <source>
        <dbReference type="ARBA" id="ARBA00022692"/>
    </source>
</evidence>
<dbReference type="InterPro" id="IPR052192">
    <property type="entry name" value="Insect_Ionotropic_Sensory_Rcpt"/>
</dbReference>
<keyword evidence="6 10" id="KW-0472">Membrane</keyword>
<evidence type="ECO:0000256" key="3">
    <source>
        <dbReference type="ARBA" id="ARBA00022475"/>
    </source>
</evidence>
<evidence type="ECO:0000256" key="10">
    <source>
        <dbReference type="SAM" id="Phobius"/>
    </source>
</evidence>
<evidence type="ECO:0000313" key="13">
    <source>
        <dbReference type="Proteomes" id="UP001321473"/>
    </source>
</evidence>
<evidence type="ECO:0000256" key="5">
    <source>
        <dbReference type="ARBA" id="ARBA00022989"/>
    </source>
</evidence>
<feature type="transmembrane region" description="Helical" evidence="10">
    <location>
        <begin position="456"/>
        <end position="480"/>
    </location>
</feature>
<evidence type="ECO:0000256" key="9">
    <source>
        <dbReference type="SAM" id="MobiDB-lite"/>
    </source>
</evidence>
<accession>A0AAQ4FEH1</accession>
<keyword evidence="7" id="KW-0675">Receptor</keyword>
<keyword evidence="8" id="KW-0325">Glycoprotein</keyword>
<keyword evidence="13" id="KW-1185">Reference proteome</keyword>
<dbReference type="GO" id="GO:0050906">
    <property type="term" value="P:detection of stimulus involved in sensory perception"/>
    <property type="evidence" value="ECO:0007669"/>
    <property type="project" value="UniProtKB-ARBA"/>
</dbReference>
<keyword evidence="5 10" id="KW-1133">Transmembrane helix</keyword>
<dbReference type="PANTHER" id="PTHR42643">
    <property type="entry name" value="IONOTROPIC RECEPTOR 20A-RELATED"/>
    <property type="match status" value="1"/>
</dbReference>
<keyword evidence="3" id="KW-1003">Cell membrane</keyword>
<dbReference type="Proteomes" id="UP001321473">
    <property type="component" value="Unassembled WGS sequence"/>
</dbReference>
<comment type="caution">
    <text evidence="12">The sequence shown here is derived from an EMBL/GenBank/DDBJ whole genome shotgun (WGS) entry which is preliminary data.</text>
</comment>
<evidence type="ECO:0000313" key="12">
    <source>
        <dbReference type="EMBL" id="KAK8785590.1"/>
    </source>
</evidence>
<evidence type="ECO:0000256" key="6">
    <source>
        <dbReference type="ARBA" id="ARBA00023136"/>
    </source>
</evidence>